<accession>A0AAE3AET7</accession>
<dbReference type="AlphaFoldDB" id="A0AAE3AET7"/>
<gene>
    <name evidence="1" type="ORF">LKD37_06070</name>
</gene>
<dbReference type="Proteomes" id="UP001199319">
    <property type="component" value="Unassembled WGS sequence"/>
</dbReference>
<dbReference type="EMBL" id="JAJEPW010000012">
    <property type="protein sequence ID" value="MCC2129085.1"/>
    <property type="molecule type" value="Genomic_DNA"/>
</dbReference>
<comment type="caution">
    <text evidence="1">The sequence shown here is derived from an EMBL/GenBank/DDBJ whole genome shotgun (WGS) entry which is preliminary data.</text>
</comment>
<dbReference type="RefSeq" id="WP_022177347.1">
    <property type="nucleotide sequence ID" value="NZ_JAJEPW010000012.1"/>
</dbReference>
<organism evidence="1 2">
    <name type="scientific">Brotocaccenecus cirricatena</name>
    <dbReference type="NCBI Taxonomy" id="3064195"/>
    <lineage>
        <taxon>Bacteria</taxon>
        <taxon>Bacillati</taxon>
        <taxon>Bacillota</taxon>
        <taxon>Clostridia</taxon>
        <taxon>Eubacteriales</taxon>
        <taxon>Oscillospiraceae</taxon>
        <taxon>Brotocaccenecus</taxon>
    </lineage>
</organism>
<sequence>MATNEALAEYLALHHKGEANAVTSRELECSFQMRGSELRREINALRGDGIPICSFEGGYYYAATAEELERTIRQLRSRIKKIAFAERGLSSALPDYVDTGQLSLPLDGGDAP</sequence>
<proteinExistence type="predicted"/>
<keyword evidence="2" id="KW-1185">Reference proteome</keyword>
<protein>
    <submittedName>
        <fullName evidence="1">Uncharacterized protein</fullName>
    </submittedName>
</protein>
<evidence type="ECO:0000313" key="1">
    <source>
        <dbReference type="EMBL" id="MCC2129085.1"/>
    </source>
</evidence>
<name>A0AAE3AET7_9FIRM</name>
<evidence type="ECO:0000313" key="2">
    <source>
        <dbReference type="Proteomes" id="UP001199319"/>
    </source>
</evidence>
<reference evidence="1" key="1">
    <citation type="submission" date="2021-10" db="EMBL/GenBank/DDBJ databases">
        <title>Anaerobic single-cell dispensing facilitates the cultivation of human gut bacteria.</title>
        <authorList>
            <person name="Afrizal A."/>
        </authorList>
    </citation>
    <scope>NUCLEOTIDE SEQUENCE</scope>
    <source>
        <strain evidence="1">CLA-AA-H272</strain>
    </source>
</reference>